<keyword evidence="6" id="KW-0472">Membrane</keyword>
<dbReference type="EMBL" id="AP006499">
    <property type="protein sequence ID" value="BAM82084.1"/>
    <property type="molecule type" value="Genomic_DNA"/>
</dbReference>
<dbReference type="eggNOG" id="KOG2910">
    <property type="taxonomic scope" value="Eukaryota"/>
</dbReference>
<comment type="similarity">
    <text evidence="2">Belongs to the SNF7 family.</text>
</comment>
<dbReference type="OMA" id="RAKQPAM"/>
<dbReference type="AlphaFoldDB" id="M1VAF8"/>
<gene>
    <name evidence="8" type="ORF">CYME_CMQ184C</name>
</gene>
<keyword evidence="5" id="KW-0653">Protein transport</keyword>
<dbReference type="GO" id="GO:0005771">
    <property type="term" value="C:multivesicular body"/>
    <property type="evidence" value="ECO:0007669"/>
    <property type="project" value="TreeGrafter"/>
</dbReference>
<dbReference type="Pfam" id="PF03357">
    <property type="entry name" value="Snf7"/>
    <property type="match status" value="1"/>
</dbReference>
<evidence type="ECO:0000313" key="8">
    <source>
        <dbReference type="EMBL" id="BAM82084.1"/>
    </source>
</evidence>
<dbReference type="GeneID" id="16996412"/>
<dbReference type="RefSeq" id="XP_005538120.1">
    <property type="nucleotide sequence ID" value="XM_005538063.1"/>
</dbReference>
<dbReference type="STRING" id="280699.M1VAF8"/>
<evidence type="ECO:0000256" key="3">
    <source>
        <dbReference type="ARBA" id="ARBA00022448"/>
    </source>
</evidence>
<evidence type="ECO:0000256" key="7">
    <source>
        <dbReference type="SAM" id="MobiDB-lite"/>
    </source>
</evidence>
<comment type="subcellular location">
    <subcellularLocation>
        <location evidence="1">Endosome membrane</location>
    </subcellularLocation>
</comment>
<dbReference type="Proteomes" id="UP000007014">
    <property type="component" value="Chromosome 17"/>
</dbReference>
<evidence type="ECO:0000313" key="9">
    <source>
        <dbReference type="Proteomes" id="UP000007014"/>
    </source>
</evidence>
<dbReference type="Gramene" id="CMQ184CT">
    <property type="protein sequence ID" value="CMQ184CT"/>
    <property type="gene ID" value="CMQ184C"/>
</dbReference>
<proteinExistence type="inferred from homology"/>
<evidence type="ECO:0000256" key="6">
    <source>
        <dbReference type="ARBA" id="ARBA00023136"/>
    </source>
</evidence>
<dbReference type="PANTHER" id="PTHR22761:SF5">
    <property type="entry name" value="CHARGED MULTIVESICULAR BODY PROTEIN 6"/>
    <property type="match status" value="1"/>
</dbReference>
<dbReference type="GO" id="GO:0006900">
    <property type="term" value="P:vesicle budding from membrane"/>
    <property type="evidence" value="ECO:0007669"/>
    <property type="project" value="TreeGrafter"/>
</dbReference>
<protein>
    <submittedName>
        <fullName evidence="8">Similar to vacuolar sorting protein VPS20</fullName>
    </submittedName>
</protein>
<dbReference type="GO" id="GO:0032511">
    <property type="term" value="P:late endosome to vacuole transport via multivesicular body sorting pathway"/>
    <property type="evidence" value="ECO:0007669"/>
    <property type="project" value="TreeGrafter"/>
</dbReference>
<reference evidence="8 9" key="2">
    <citation type="journal article" date="2007" name="BMC Biol.">
        <title>A 100%-complete sequence reveals unusually simple genomic features in the hot-spring red alga Cyanidioschyzon merolae.</title>
        <authorList>
            <person name="Nozaki H."/>
            <person name="Takano H."/>
            <person name="Misumi O."/>
            <person name="Terasawa K."/>
            <person name="Matsuzaki M."/>
            <person name="Maruyama S."/>
            <person name="Nishida K."/>
            <person name="Yagisawa F."/>
            <person name="Yoshida Y."/>
            <person name="Fujiwara T."/>
            <person name="Takio S."/>
            <person name="Tamura K."/>
            <person name="Chung S.J."/>
            <person name="Nakamura S."/>
            <person name="Kuroiwa H."/>
            <person name="Tanaka K."/>
            <person name="Sato N."/>
            <person name="Kuroiwa T."/>
        </authorList>
    </citation>
    <scope>NUCLEOTIDE SEQUENCE [LARGE SCALE GENOMIC DNA]</scope>
    <source>
        <strain evidence="8 9">10D</strain>
    </source>
</reference>
<feature type="region of interest" description="Disordered" evidence="7">
    <location>
        <begin position="211"/>
        <end position="253"/>
    </location>
</feature>
<name>M1VAF8_CYAM1</name>
<dbReference type="OrthoDB" id="441172at2759"/>
<feature type="region of interest" description="Disordered" evidence="7">
    <location>
        <begin position="271"/>
        <end position="310"/>
    </location>
</feature>
<evidence type="ECO:0000256" key="4">
    <source>
        <dbReference type="ARBA" id="ARBA00022753"/>
    </source>
</evidence>
<dbReference type="KEGG" id="cme:CYME_CMQ184C"/>
<dbReference type="PANTHER" id="PTHR22761">
    <property type="entry name" value="CHARGED MULTIVESICULAR BODY PROTEIN"/>
    <property type="match status" value="1"/>
</dbReference>
<dbReference type="InterPro" id="IPR005024">
    <property type="entry name" value="Snf7_fam"/>
</dbReference>
<reference evidence="8 9" key="1">
    <citation type="journal article" date="2004" name="Nature">
        <title>Genome sequence of the ultrasmall unicellular red alga Cyanidioschyzon merolae 10D.</title>
        <authorList>
            <person name="Matsuzaki M."/>
            <person name="Misumi O."/>
            <person name="Shin-i T."/>
            <person name="Maruyama S."/>
            <person name="Takahara M."/>
            <person name="Miyagishima S."/>
            <person name="Mori T."/>
            <person name="Nishida K."/>
            <person name="Yagisawa F."/>
            <person name="Nishida K."/>
            <person name="Yoshida Y."/>
            <person name="Nishimura Y."/>
            <person name="Nakao S."/>
            <person name="Kobayashi T."/>
            <person name="Momoyama Y."/>
            <person name="Higashiyama T."/>
            <person name="Minoda A."/>
            <person name="Sano M."/>
            <person name="Nomoto H."/>
            <person name="Oishi K."/>
            <person name="Hayashi H."/>
            <person name="Ohta F."/>
            <person name="Nishizaka S."/>
            <person name="Haga S."/>
            <person name="Miura S."/>
            <person name="Morishita T."/>
            <person name="Kabeya Y."/>
            <person name="Terasawa K."/>
            <person name="Suzuki Y."/>
            <person name="Ishii Y."/>
            <person name="Asakawa S."/>
            <person name="Takano H."/>
            <person name="Ohta N."/>
            <person name="Kuroiwa H."/>
            <person name="Tanaka K."/>
            <person name="Shimizu N."/>
            <person name="Sugano S."/>
            <person name="Sato N."/>
            <person name="Nozaki H."/>
            <person name="Ogasawara N."/>
            <person name="Kohara Y."/>
            <person name="Kuroiwa T."/>
        </authorList>
    </citation>
    <scope>NUCLEOTIDE SEQUENCE [LARGE SCALE GENOMIC DNA]</scope>
    <source>
        <strain evidence="8 9">10D</strain>
    </source>
</reference>
<feature type="compositionally biased region" description="Polar residues" evidence="7">
    <location>
        <begin position="240"/>
        <end position="250"/>
    </location>
</feature>
<feature type="compositionally biased region" description="Basic and acidic residues" evidence="7">
    <location>
        <begin position="229"/>
        <end position="239"/>
    </location>
</feature>
<evidence type="ECO:0000256" key="5">
    <source>
        <dbReference type="ARBA" id="ARBA00022927"/>
    </source>
</evidence>
<sequence length="310" mass="34814">MGNCIVSDRAVADAVIPRKRARRKDVRRPENQVEITERDEVILAIKATRDRVTKLRNRYEEAAARELDVARTLIATGRRERALLVLRRMKVQERAVLNAETCLSRLEEMLLLIETAELEQQTLLQIQKSTALVKRLNEHIDLHSVEDLLLETQEAAEHARSIEQALQGEVTPDVEANAQRALLELYQEQELAAFTMNRVLQQPLVTNRLAAQDERELTPDTRLSGPAQEMRHPSRERNASPEQSAPTSRSLARDSALHLERVANIEAKETACVTGKMRTPAGPSNSLTNADARAELATPARDEEHIAEAA</sequence>
<organism evidence="8 9">
    <name type="scientific">Cyanidioschyzon merolae (strain NIES-3377 / 10D)</name>
    <name type="common">Unicellular red alga</name>
    <dbReference type="NCBI Taxonomy" id="280699"/>
    <lineage>
        <taxon>Eukaryota</taxon>
        <taxon>Rhodophyta</taxon>
        <taxon>Bangiophyceae</taxon>
        <taxon>Cyanidiales</taxon>
        <taxon>Cyanidiaceae</taxon>
        <taxon>Cyanidioschyzon</taxon>
    </lineage>
</organism>
<keyword evidence="4" id="KW-0967">Endosome</keyword>
<keyword evidence="9" id="KW-1185">Reference proteome</keyword>
<evidence type="ECO:0000256" key="2">
    <source>
        <dbReference type="ARBA" id="ARBA00006190"/>
    </source>
</evidence>
<dbReference type="HOGENOM" id="CLU_898219_0_0_1"/>
<keyword evidence="3" id="KW-0813">Transport</keyword>
<accession>M1VAF8</accession>
<dbReference type="GO" id="GO:0015031">
    <property type="term" value="P:protein transport"/>
    <property type="evidence" value="ECO:0007669"/>
    <property type="project" value="UniProtKB-KW"/>
</dbReference>
<feature type="compositionally biased region" description="Basic and acidic residues" evidence="7">
    <location>
        <begin position="300"/>
        <end position="310"/>
    </location>
</feature>
<evidence type="ECO:0000256" key="1">
    <source>
        <dbReference type="ARBA" id="ARBA00004608"/>
    </source>
</evidence>
<dbReference type="GO" id="GO:0000815">
    <property type="term" value="C:ESCRT III complex"/>
    <property type="evidence" value="ECO:0007669"/>
    <property type="project" value="TreeGrafter"/>
</dbReference>